<dbReference type="Pfam" id="PF07592">
    <property type="entry name" value="DDE_Tnp_ISAZ013"/>
    <property type="match status" value="1"/>
</dbReference>
<keyword evidence="2" id="KW-1185">Reference proteome</keyword>
<proteinExistence type="predicted"/>
<organism evidence="1 2">
    <name type="scientific">Endozoicomonas euniceicola</name>
    <dbReference type="NCBI Taxonomy" id="1234143"/>
    <lineage>
        <taxon>Bacteria</taxon>
        <taxon>Pseudomonadati</taxon>
        <taxon>Pseudomonadota</taxon>
        <taxon>Gammaproteobacteria</taxon>
        <taxon>Oceanospirillales</taxon>
        <taxon>Endozoicomonadaceae</taxon>
        <taxon>Endozoicomonas</taxon>
    </lineage>
</organism>
<name>A0ABY6H183_9GAMM</name>
<dbReference type="NCBIfam" id="NF033519">
    <property type="entry name" value="transpos_ISAzo13"/>
    <property type="match status" value="1"/>
</dbReference>
<gene>
    <name evidence="1" type="ORF">NX720_13715</name>
</gene>
<evidence type="ECO:0000313" key="1">
    <source>
        <dbReference type="EMBL" id="UYM18831.1"/>
    </source>
</evidence>
<accession>A0ABY6H183</accession>
<reference evidence="1" key="1">
    <citation type="submission" date="2022-10" db="EMBL/GenBank/DDBJ databases">
        <title>Completed Genome Sequence of two octocoral isolated bacterium, Endozoicomonas euniceicola EF212T and Endozoicomonas gorgoniicola PS125T.</title>
        <authorList>
            <person name="Chiou Y.-J."/>
            <person name="Chen Y.-H."/>
        </authorList>
    </citation>
    <scope>NUCLEOTIDE SEQUENCE</scope>
    <source>
        <strain evidence="1">EF212</strain>
    </source>
</reference>
<dbReference type="EMBL" id="CP103300">
    <property type="protein sequence ID" value="UYM18831.1"/>
    <property type="molecule type" value="Genomic_DNA"/>
</dbReference>
<dbReference type="Proteomes" id="UP001163255">
    <property type="component" value="Chromosome"/>
</dbReference>
<evidence type="ECO:0000313" key="2">
    <source>
        <dbReference type="Proteomes" id="UP001163255"/>
    </source>
</evidence>
<sequence length="319" mass="36303">MEKNPKVVDNFHLVLHNHTAGDPVRQGLKWTNLSRRKISRKLKELGTPASKNIVSRLLHESGYRRRKPQKKQTMGQNADRNAQFEKITHLRKEYLDAGKPVISIDTKKKELLGNFYREGIVDSAEPVIVNDHDFPSASDGKVIPHGIYDLSKNTASLHLNASHDTTEFACESIELWWHEQGRRDYPNHNELLILCDGGGSNSALTYIFKEDLQALSNRLGLAIRIAHYPPYCSKYNPIEHRLFPHVTHACKGVSLESIETAAHYMSKTETTTGLAVTVRIIDKVFETGRKYAADFKKNMTIQFDKFLPKWNYRAIPATG</sequence>
<protein>
    <submittedName>
        <fullName evidence="1">ISAzo13 family transposase</fullName>
    </submittedName>
</protein>
<dbReference type="InterPro" id="IPR011518">
    <property type="entry name" value="Transposase_36"/>
</dbReference>